<feature type="domain" description="Tetrapyrrole biosynthesis glutamyl-tRNA reductase dimerisation" evidence="10">
    <location>
        <begin position="307"/>
        <end position="400"/>
    </location>
</feature>
<keyword evidence="5 8" id="KW-0560">Oxidoreductase</keyword>
<dbReference type="Pfam" id="PF00745">
    <property type="entry name" value="GlutR_dimer"/>
    <property type="match status" value="1"/>
</dbReference>
<dbReference type="EC" id="1.2.1.70" evidence="3 8"/>
<dbReference type="InterPro" id="IPR015895">
    <property type="entry name" value="4pyrrol_synth_GluRdtase_N"/>
</dbReference>
<comment type="function">
    <text evidence="8">Catalyzes the NADPH-dependent reduction of glutamyl-tRNA(Glu) to glutamate 1-semialdehyde (GSA).</text>
</comment>
<feature type="binding site" evidence="8">
    <location>
        <begin position="180"/>
        <end position="185"/>
    </location>
    <ligand>
        <name>NADP(+)</name>
        <dbReference type="ChEBI" id="CHEBI:58349"/>
    </ligand>
</feature>
<evidence type="ECO:0000256" key="4">
    <source>
        <dbReference type="ARBA" id="ARBA00022857"/>
    </source>
</evidence>
<dbReference type="HAMAP" id="MF_00087">
    <property type="entry name" value="Glu_tRNA_reductase"/>
    <property type="match status" value="1"/>
</dbReference>
<comment type="caution">
    <text evidence="13">The sequence shown here is derived from an EMBL/GenBank/DDBJ whole genome shotgun (WGS) entry which is preliminary data.</text>
</comment>
<evidence type="ECO:0000313" key="14">
    <source>
        <dbReference type="Proteomes" id="UP000095488"/>
    </source>
</evidence>
<feature type="site" description="Important for activity" evidence="8">
    <location>
        <position position="94"/>
    </location>
</feature>
<accession>A0ABP2ANF3</accession>
<feature type="binding site" evidence="8">
    <location>
        <position position="104"/>
    </location>
    <ligand>
        <name>substrate</name>
    </ligand>
</feature>
<evidence type="ECO:0000256" key="3">
    <source>
        <dbReference type="ARBA" id="ARBA00012970"/>
    </source>
</evidence>
<dbReference type="Pfam" id="PF01488">
    <property type="entry name" value="Shikimate_DH"/>
    <property type="match status" value="1"/>
</dbReference>
<dbReference type="NCBIfam" id="TIGR01035">
    <property type="entry name" value="hemA"/>
    <property type="match status" value="1"/>
</dbReference>
<organism evidence="13 14">
    <name type="scientific">Sarcina ventriculi</name>
    <name type="common">Clostridium ventriculi</name>
    <dbReference type="NCBI Taxonomy" id="1267"/>
    <lineage>
        <taxon>Bacteria</taxon>
        <taxon>Bacillati</taxon>
        <taxon>Bacillota</taxon>
        <taxon>Clostridia</taxon>
        <taxon>Eubacteriales</taxon>
        <taxon>Clostridiaceae</taxon>
        <taxon>Sarcina</taxon>
    </lineage>
</organism>
<evidence type="ECO:0000259" key="12">
    <source>
        <dbReference type="Pfam" id="PF05201"/>
    </source>
</evidence>
<dbReference type="InterPro" id="IPR006151">
    <property type="entry name" value="Shikm_DH/Glu-tRNA_Rdtase"/>
</dbReference>
<evidence type="ECO:0000256" key="1">
    <source>
        <dbReference type="ARBA" id="ARBA00005059"/>
    </source>
</evidence>
<reference evidence="13 14" key="1">
    <citation type="submission" date="2015-09" db="EMBL/GenBank/DDBJ databases">
        <authorList>
            <consortium name="Pathogen Informatics"/>
            <person name="Wu L."/>
            <person name="Ma J."/>
        </authorList>
    </citation>
    <scope>NUCLEOTIDE SEQUENCE [LARGE SCALE GENOMIC DNA]</scope>
    <source>
        <strain evidence="13 14">2789STDY5834858</strain>
    </source>
</reference>
<dbReference type="SUPFAM" id="SSF51735">
    <property type="entry name" value="NAD(P)-binding Rossmann-fold domains"/>
    <property type="match status" value="1"/>
</dbReference>
<feature type="domain" description="Quinate/shikimate 5-dehydrogenase/glutamyl-tRNA reductase" evidence="11">
    <location>
        <begin position="170"/>
        <end position="290"/>
    </location>
</feature>
<comment type="domain">
    <text evidence="8">Possesses an unusual extended V-shaped dimeric structure with each monomer consisting of three distinct domains arranged along a curved 'spinal' alpha-helix. The N-terminal catalytic domain specifically recognizes the glutamate moiety of the substrate. The second domain is the NADPH-binding domain, and the third C-terminal domain is responsible for dimerization.</text>
</comment>
<dbReference type="InterPro" id="IPR036291">
    <property type="entry name" value="NAD(P)-bd_dom_sf"/>
</dbReference>
<keyword evidence="4 8" id="KW-0521">NADP</keyword>
<dbReference type="Pfam" id="PF05201">
    <property type="entry name" value="GlutR_N"/>
    <property type="match status" value="1"/>
</dbReference>
<evidence type="ECO:0000256" key="9">
    <source>
        <dbReference type="RuleBase" id="RU000584"/>
    </source>
</evidence>
<sequence>MILLLGIKKNTSLDVRAEFAIAPSRQKILVKRLKEDFKEAVILSTCNRTEIYINADDSLEDNYIVHKIFEDLQWDYEKLSPFVFLLKQDNAVYHLMEVICGFHSRILGEDQILGQIKDSYILAKEEGVLGYELQKLFEEALSCGKKFRTECKIFEVPVSSVSISITKALSINAKKFMVLGYGEMGKLAAKYILGHNIDKLYIVVRNKDVVNDIEDDRLSVISFAEKNKFLNEVDAVISCTAATHTLINKEDIDVEGDSIYIFDLAVPRDVDSKVSEIDRVRLYDLDYISSIDDRNKAVRKERMESYRYIIDEKIGEYNVWLNTRKLGPIIKMLKMSGDETYLQRAKTFANKSKGKEDLKLAKTLIKSASHTYINKAIDVLKEESLKGRQKECLDIISKIFLQD</sequence>
<dbReference type="InterPro" id="IPR036343">
    <property type="entry name" value="GluRdtase_N_sf"/>
</dbReference>
<dbReference type="Proteomes" id="UP000095488">
    <property type="component" value="Unassembled WGS sequence"/>
</dbReference>
<comment type="miscellaneous">
    <text evidence="8">During catalysis, the active site Cys acts as a nucleophile attacking the alpha-carbonyl group of tRNA-bound glutamate with the formation of a thioester intermediate between enzyme and glutamate, and the concomitant release of tRNA(Glu). The thioester intermediate is finally reduced by direct hydride transfer from NADPH, to form the product GSA.</text>
</comment>
<name>A0ABP2ANF3_SARVE</name>
<feature type="active site" description="Nucleophile" evidence="8">
    <location>
        <position position="46"/>
    </location>
</feature>
<gene>
    <name evidence="8 13" type="primary">hemA</name>
    <name evidence="13" type="ORF">ERS852473_00028</name>
</gene>
<dbReference type="SUPFAM" id="SSF69742">
    <property type="entry name" value="Glutamyl tRNA-reductase catalytic, N-terminal domain"/>
    <property type="match status" value="1"/>
</dbReference>
<comment type="similarity">
    <text evidence="2 8 9">Belongs to the glutamyl-tRNA reductase family.</text>
</comment>
<evidence type="ECO:0000259" key="10">
    <source>
        <dbReference type="Pfam" id="PF00745"/>
    </source>
</evidence>
<feature type="domain" description="Glutamyl-tRNA reductase N-terminal" evidence="12">
    <location>
        <begin position="9"/>
        <end position="150"/>
    </location>
</feature>
<dbReference type="PIRSF" id="PIRSF000445">
    <property type="entry name" value="4pyrrol_synth_GluRdtase"/>
    <property type="match status" value="1"/>
</dbReference>
<dbReference type="InterPro" id="IPR000343">
    <property type="entry name" value="4pyrrol_synth_GluRdtase"/>
</dbReference>
<feature type="binding site" evidence="8">
    <location>
        <position position="115"/>
    </location>
    <ligand>
        <name>substrate</name>
    </ligand>
</feature>
<evidence type="ECO:0000256" key="5">
    <source>
        <dbReference type="ARBA" id="ARBA00023002"/>
    </source>
</evidence>
<evidence type="ECO:0000256" key="8">
    <source>
        <dbReference type="HAMAP-Rule" id="MF_00087"/>
    </source>
</evidence>
<evidence type="ECO:0000256" key="2">
    <source>
        <dbReference type="ARBA" id="ARBA00005916"/>
    </source>
</evidence>
<dbReference type="PANTHER" id="PTHR43013:SF1">
    <property type="entry name" value="GLUTAMYL-TRNA REDUCTASE"/>
    <property type="match status" value="1"/>
</dbReference>
<evidence type="ECO:0000256" key="6">
    <source>
        <dbReference type="ARBA" id="ARBA00023244"/>
    </source>
</evidence>
<dbReference type="Gene3D" id="3.40.50.720">
    <property type="entry name" value="NAD(P)-binding Rossmann-like Domain"/>
    <property type="match status" value="1"/>
</dbReference>
<dbReference type="RefSeq" id="WP_055256945.1">
    <property type="nucleotide sequence ID" value="NZ_CABIXL010000001.1"/>
</dbReference>
<dbReference type="InterPro" id="IPR015896">
    <property type="entry name" value="4pyrrol_synth_GluRdtase_dimer"/>
</dbReference>
<feature type="binding site" evidence="8">
    <location>
        <begin position="109"/>
        <end position="111"/>
    </location>
    <ligand>
        <name>substrate</name>
    </ligand>
</feature>
<keyword evidence="14" id="KW-1185">Reference proteome</keyword>
<comment type="subunit">
    <text evidence="8">Homodimer.</text>
</comment>
<evidence type="ECO:0000256" key="7">
    <source>
        <dbReference type="ARBA" id="ARBA00047464"/>
    </source>
</evidence>
<dbReference type="InterPro" id="IPR018214">
    <property type="entry name" value="GluRdtase_CS"/>
</dbReference>
<proteinExistence type="inferred from homology"/>
<comment type="catalytic activity">
    <reaction evidence="7 8 9">
        <text>(S)-4-amino-5-oxopentanoate + tRNA(Glu) + NADP(+) = L-glutamyl-tRNA(Glu) + NADPH + H(+)</text>
        <dbReference type="Rhea" id="RHEA:12344"/>
        <dbReference type="Rhea" id="RHEA-COMP:9663"/>
        <dbReference type="Rhea" id="RHEA-COMP:9680"/>
        <dbReference type="ChEBI" id="CHEBI:15378"/>
        <dbReference type="ChEBI" id="CHEBI:57501"/>
        <dbReference type="ChEBI" id="CHEBI:57783"/>
        <dbReference type="ChEBI" id="CHEBI:58349"/>
        <dbReference type="ChEBI" id="CHEBI:78442"/>
        <dbReference type="ChEBI" id="CHEBI:78520"/>
        <dbReference type="EC" id="1.2.1.70"/>
    </reaction>
</comment>
<feature type="binding site" evidence="8">
    <location>
        <begin position="45"/>
        <end position="48"/>
    </location>
    <ligand>
        <name>substrate</name>
    </ligand>
</feature>
<dbReference type="Gene3D" id="3.30.460.30">
    <property type="entry name" value="Glutamyl-tRNA reductase, N-terminal domain"/>
    <property type="match status" value="1"/>
</dbReference>
<dbReference type="PANTHER" id="PTHR43013">
    <property type="entry name" value="GLUTAMYL-TRNA REDUCTASE"/>
    <property type="match status" value="1"/>
</dbReference>
<dbReference type="EMBL" id="CYZR01000001">
    <property type="protein sequence ID" value="CUN40769.1"/>
    <property type="molecule type" value="Genomic_DNA"/>
</dbReference>
<evidence type="ECO:0000313" key="13">
    <source>
        <dbReference type="EMBL" id="CUN40769.1"/>
    </source>
</evidence>
<dbReference type="PROSITE" id="PS00747">
    <property type="entry name" value="GLUTR"/>
    <property type="match status" value="1"/>
</dbReference>
<dbReference type="GO" id="GO:0008883">
    <property type="term" value="F:glutamyl-tRNA reductase activity"/>
    <property type="evidence" value="ECO:0007669"/>
    <property type="project" value="UniProtKB-EC"/>
</dbReference>
<keyword evidence="6 8" id="KW-0627">Porphyrin biosynthesis</keyword>
<comment type="pathway">
    <text evidence="1 8 9">Porphyrin-containing compound metabolism; protoporphyrin-IX biosynthesis; 5-aminolevulinate from L-glutamyl-tRNA(Glu): step 1/2.</text>
</comment>
<protein>
    <recommendedName>
        <fullName evidence="3 8">Glutamyl-tRNA reductase</fullName>
        <shortName evidence="8">GluTR</shortName>
        <ecNumber evidence="3 8">1.2.1.70</ecNumber>
    </recommendedName>
</protein>
<evidence type="ECO:0000259" key="11">
    <source>
        <dbReference type="Pfam" id="PF01488"/>
    </source>
</evidence>